<evidence type="ECO:0000256" key="2">
    <source>
        <dbReference type="ARBA" id="ARBA00022517"/>
    </source>
</evidence>
<keyword evidence="9" id="KW-0963">Cytoplasm</keyword>
<dbReference type="HAMAP" id="MF_00009">
    <property type="entry name" value="Endoribonucl_YbeY"/>
    <property type="match status" value="1"/>
</dbReference>
<evidence type="ECO:0000256" key="8">
    <source>
        <dbReference type="ARBA" id="ARBA00022833"/>
    </source>
</evidence>
<gene>
    <name evidence="9 10" type="primary">ybeY</name>
    <name evidence="10" type="ORF">FYJ65_00825</name>
</gene>
<dbReference type="PANTHER" id="PTHR46986:SF1">
    <property type="entry name" value="ENDORIBONUCLEASE YBEY, CHLOROPLASTIC"/>
    <property type="match status" value="1"/>
</dbReference>
<comment type="subcellular location">
    <subcellularLocation>
        <location evidence="9">Cytoplasm</location>
    </subcellularLocation>
</comment>
<keyword evidence="2 9" id="KW-0690">Ribosome biogenesis</keyword>
<reference evidence="10 11" key="1">
    <citation type="submission" date="2019-08" db="EMBL/GenBank/DDBJ databases">
        <title>In-depth cultivation of the pig gut microbiome towards novel bacterial diversity and tailored functional studies.</title>
        <authorList>
            <person name="Wylensek D."/>
            <person name="Hitch T.C.A."/>
            <person name="Clavel T."/>
        </authorList>
    </citation>
    <scope>NUCLEOTIDE SEQUENCE [LARGE SCALE GENOMIC DNA]</scope>
    <source>
        <strain evidence="10 11">WCA-MUC-591-APC-4B</strain>
    </source>
</reference>
<keyword evidence="8 9" id="KW-0862">Zinc</keyword>
<dbReference type="NCBIfam" id="TIGR00043">
    <property type="entry name" value="rRNA maturation RNase YbeY"/>
    <property type="match status" value="1"/>
</dbReference>
<evidence type="ECO:0000313" key="11">
    <source>
        <dbReference type="Proteomes" id="UP000469424"/>
    </source>
</evidence>
<proteinExistence type="inferred from homology"/>
<evidence type="ECO:0000256" key="3">
    <source>
        <dbReference type="ARBA" id="ARBA00022552"/>
    </source>
</evidence>
<dbReference type="EMBL" id="VUNA01000001">
    <property type="protein sequence ID" value="MST69894.1"/>
    <property type="molecule type" value="Genomic_DNA"/>
</dbReference>
<evidence type="ECO:0000256" key="6">
    <source>
        <dbReference type="ARBA" id="ARBA00022759"/>
    </source>
</evidence>
<keyword evidence="11" id="KW-1185">Reference proteome</keyword>
<comment type="cofactor">
    <cofactor evidence="9">
        <name>Zn(2+)</name>
        <dbReference type="ChEBI" id="CHEBI:29105"/>
    </cofactor>
    <text evidence="9">Binds 1 zinc ion.</text>
</comment>
<organism evidence="10 11">
    <name type="scientific">Mogibacterium kristiansenii</name>
    <dbReference type="NCBI Taxonomy" id="2606708"/>
    <lineage>
        <taxon>Bacteria</taxon>
        <taxon>Bacillati</taxon>
        <taxon>Bacillota</taxon>
        <taxon>Clostridia</taxon>
        <taxon>Peptostreptococcales</taxon>
        <taxon>Anaerovoracaceae</taxon>
        <taxon>Mogibacterium</taxon>
    </lineage>
</organism>
<comment type="function">
    <text evidence="9">Single strand-specific metallo-endoribonuclease involved in late-stage 70S ribosome quality control and in maturation of the 3' terminus of the 16S rRNA.</text>
</comment>
<dbReference type="InterPro" id="IPR023091">
    <property type="entry name" value="MetalPrtase_cat_dom_sf_prd"/>
</dbReference>
<feature type="binding site" evidence="9">
    <location>
        <position position="132"/>
    </location>
    <ligand>
        <name>Zn(2+)</name>
        <dbReference type="ChEBI" id="CHEBI:29105"/>
        <note>catalytic</note>
    </ligand>
</feature>
<evidence type="ECO:0000256" key="7">
    <source>
        <dbReference type="ARBA" id="ARBA00022801"/>
    </source>
</evidence>
<dbReference type="GO" id="GO:0006364">
    <property type="term" value="P:rRNA processing"/>
    <property type="evidence" value="ECO:0007669"/>
    <property type="project" value="UniProtKB-UniRule"/>
</dbReference>
<dbReference type="EC" id="3.1.-.-" evidence="9"/>
<evidence type="ECO:0000313" key="10">
    <source>
        <dbReference type="EMBL" id="MST69894.1"/>
    </source>
</evidence>
<dbReference type="SUPFAM" id="SSF55486">
    <property type="entry name" value="Metalloproteases ('zincins'), catalytic domain"/>
    <property type="match status" value="1"/>
</dbReference>
<dbReference type="Gene3D" id="3.40.390.30">
    <property type="entry name" value="Metalloproteases ('zincins'), catalytic domain"/>
    <property type="match status" value="1"/>
</dbReference>
<comment type="similarity">
    <text evidence="1 9">Belongs to the endoribonuclease YbeY family.</text>
</comment>
<dbReference type="GO" id="GO:0005737">
    <property type="term" value="C:cytoplasm"/>
    <property type="evidence" value="ECO:0007669"/>
    <property type="project" value="UniProtKB-SubCell"/>
</dbReference>
<keyword evidence="6 9" id="KW-0255">Endonuclease</keyword>
<protein>
    <recommendedName>
        <fullName evidence="9">Endoribonuclease YbeY</fullName>
        <ecNumber evidence="9">3.1.-.-</ecNumber>
    </recommendedName>
</protein>
<dbReference type="PANTHER" id="PTHR46986">
    <property type="entry name" value="ENDORIBONUCLEASE YBEY, CHLOROPLASTIC"/>
    <property type="match status" value="1"/>
</dbReference>
<evidence type="ECO:0000256" key="9">
    <source>
        <dbReference type="HAMAP-Rule" id="MF_00009"/>
    </source>
</evidence>
<name>A0A6N7XG64_9FIRM</name>
<dbReference type="Proteomes" id="UP000469424">
    <property type="component" value="Unassembled WGS sequence"/>
</dbReference>
<evidence type="ECO:0000256" key="1">
    <source>
        <dbReference type="ARBA" id="ARBA00010875"/>
    </source>
</evidence>
<keyword evidence="5 9" id="KW-0479">Metal-binding</keyword>
<dbReference type="GO" id="GO:0004222">
    <property type="term" value="F:metalloendopeptidase activity"/>
    <property type="evidence" value="ECO:0007669"/>
    <property type="project" value="InterPro"/>
</dbReference>
<comment type="caution">
    <text evidence="10">The sequence shown here is derived from an EMBL/GenBank/DDBJ whole genome shotgun (WGS) entry which is preliminary data.</text>
</comment>
<keyword evidence="7 9" id="KW-0378">Hydrolase</keyword>
<dbReference type="GO" id="GO:0008270">
    <property type="term" value="F:zinc ion binding"/>
    <property type="evidence" value="ECO:0007669"/>
    <property type="project" value="UniProtKB-UniRule"/>
</dbReference>
<dbReference type="GO" id="GO:0004521">
    <property type="term" value="F:RNA endonuclease activity"/>
    <property type="evidence" value="ECO:0007669"/>
    <property type="project" value="UniProtKB-UniRule"/>
</dbReference>
<dbReference type="InterPro" id="IPR002036">
    <property type="entry name" value="YbeY"/>
</dbReference>
<accession>A0A6N7XG64</accession>
<sequence>MRIDCVDENGRLQEAAFTKILEAASEVFRQEFDLPAEEEERLEVSLTITDEETIRQINREYRDIDRVTDVLSFPQYESAEAVAEELKSLDEEISVLLGDVVICYKRACEQAMEYGNTEERELTYLFVHSMMHLLGYDHMEEEEKKVMRLHEENVMSAVDLRRE</sequence>
<evidence type="ECO:0000256" key="5">
    <source>
        <dbReference type="ARBA" id="ARBA00022723"/>
    </source>
</evidence>
<feature type="binding site" evidence="9">
    <location>
        <position position="138"/>
    </location>
    <ligand>
        <name>Zn(2+)</name>
        <dbReference type="ChEBI" id="CHEBI:29105"/>
        <note>catalytic</note>
    </ligand>
</feature>
<keyword evidence="3 9" id="KW-0698">rRNA processing</keyword>
<keyword evidence="4 9" id="KW-0540">Nuclease</keyword>
<evidence type="ECO:0000256" key="4">
    <source>
        <dbReference type="ARBA" id="ARBA00022722"/>
    </source>
</evidence>
<feature type="binding site" evidence="9">
    <location>
        <position position="128"/>
    </location>
    <ligand>
        <name>Zn(2+)</name>
        <dbReference type="ChEBI" id="CHEBI:29105"/>
        <note>catalytic</note>
    </ligand>
</feature>
<dbReference type="RefSeq" id="WP_154553449.1">
    <property type="nucleotide sequence ID" value="NZ_VUNA01000001.1"/>
</dbReference>
<dbReference type="AlphaFoldDB" id="A0A6N7XG64"/>
<dbReference type="Pfam" id="PF02130">
    <property type="entry name" value="YbeY"/>
    <property type="match status" value="1"/>
</dbReference>